<organism evidence="1 2">
    <name type="scientific">Zalerion maritima</name>
    <dbReference type="NCBI Taxonomy" id="339359"/>
    <lineage>
        <taxon>Eukaryota</taxon>
        <taxon>Fungi</taxon>
        <taxon>Dikarya</taxon>
        <taxon>Ascomycota</taxon>
        <taxon>Pezizomycotina</taxon>
        <taxon>Sordariomycetes</taxon>
        <taxon>Lulworthiomycetidae</taxon>
        <taxon>Lulworthiales</taxon>
        <taxon>Lulworthiaceae</taxon>
        <taxon>Zalerion</taxon>
    </lineage>
</organism>
<name>A0AAD5RFX9_9PEZI</name>
<evidence type="ECO:0008006" key="3">
    <source>
        <dbReference type="Google" id="ProtNLM"/>
    </source>
</evidence>
<reference evidence="1" key="1">
    <citation type="submission" date="2022-07" db="EMBL/GenBank/DDBJ databases">
        <title>Draft genome sequence of Zalerion maritima ATCC 34329, a (micro)plastics degrading marine fungus.</title>
        <authorList>
            <person name="Paco A."/>
            <person name="Goncalves M.F.M."/>
            <person name="Rocha-Santos T.A.P."/>
            <person name="Alves A."/>
        </authorList>
    </citation>
    <scope>NUCLEOTIDE SEQUENCE</scope>
    <source>
        <strain evidence="1">ATCC 34329</strain>
    </source>
</reference>
<protein>
    <recommendedName>
        <fullName evidence="3">DUF4440 domain-containing protein</fullName>
    </recommendedName>
</protein>
<dbReference type="AlphaFoldDB" id="A0AAD5RFX9"/>
<evidence type="ECO:0000313" key="1">
    <source>
        <dbReference type="EMBL" id="KAJ2890405.1"/>
    </source>
</evidence>
<dbReference type="Proteomes" id="UP001201980">
    <property type="component" value="Unassembled WGS sequence"/>
</dbReference>
<dbReference type="EMBL" id="JAKWBI020001560">
    <property type="protein sequence ID" value="KAJ2890405.1"/>
    <property type="molecule type" value="Genomic_DNA"/>
</dbReference>
<dbReference type="InterPro" id="IPR032710">
    <property type="entry name" value="NTF2-like_dom_sf"/>
</dbReference>
<comment type="caution">
    <text evidence="1">The sequence shown here is derived from an EMBL/GenBank/DDBJ whole genome shotgun (WGS) entry which is preliminary data.</text>
</comment>
<dbReference type="SUPFAM" id="SSF54427">
    <property type="entry name" value="NTF2-like"/>
    <property type="match status" value="1"/>
</dbReference>
<sequence>MGVPNTIFGRNKTCILDQERMLWRMLCDTPSGLKKHVSGDCVMLFPSGQALTNGADSSPTIDEALDGYEPWSTYRFDAEPRFVEIGMMAASVAYTVTLARLAGDADAGRGRMEETSAAAVSVWRQGADGEWELCMHHLAEL</sequence>
<gene>
    <name evidence="1" type="ORF">MKZ38_001935</name>
</gene>
<proteinExistence type="predicted"/>
<accession>A0AAD5RFX9</accession>
<keyword evidence="2" id="KW-1185">Reference proteome</keyword>
<evidence type="ECO:0000313" key="2">
    <source>
        <dbReference type="Proteomes" id="UP001201980"/>
    </source>
</evidence>